<keyword evidence="2" id="KW-1185">Reference proteome</keyword>
<name>A0ABP8HAI8_9BURK</name>
<dbReference type="PANTHER" id="PTHR11803">
    <property type="entry name" value="2-IMINOBUTANOATE/2-IMINOPROPANOATE DEAMINASE RIDA"/>
    <property type="match status" value="1"/>
</dbReference>
<dbReference type="Pfam" id="PF01042">
    <property type="entry name" value="Ribonuc_L-PSP"/>
    <property type="match status" value="1"/>
</dbReference>
<dbReference type="EMBL" id="BAABFO010000015">
    <property type="protein sequence ID" value="GAA4336697.1"/>
    <property type="molecule type" value="Genomic_DNA"/>
</dbReference>
<dbReference type="SUPFAM" id="SSF55298">
    <property type="entry name" value="YjgF-like"/>
    <property type="match status" value="1"/>
</dbReference>
<evidence type="ECO:0000313" key="2">
    <source>
        <dbReference type="Proteomes" id="UP001501671"/>
    </source>
</evidence>
<dbReference type="PANTHER" id="PTHR11803:SF39">
    <property type="entry name" value="2-IMINOBUTANOATE_2-IMINOPROPANOATE DEAMINASE"/>
    <property type="match status" value="1"/>
</dbReference>
<comment type="caution">
    <text evidence="1">The sequence shown here is derived from an EMBL/GenBank/DDBJ whole genome shotgun (WGS) entry which is preliminary data.</text>
</comment>
<evidence type="ECO:0000313" key="1">
    <source>
        <dbReference type="EMBL" id="GAA4336697.1"/>
    </source>
</evidence>
<dbReference type="InterPro" id="IPR006175">
    <property type="entry name" value="YjgF/YER057c/UK114"/>
</dbReference>
<sequence length="130" mass="14113">MAKRSIEVPGVTHGNMPIPMGARVGNMIFSSGIAGKNPATGELPADPAAQARFAFQNMRTLLANGGATLQDVAKVTVFVKDDSARQFINDEWIKCFPDPHDRPARHTLVLDLRLGMLLQLEVVAVIQPRP</sequence>
<dbReference type="Proteomes" id="UP001501671">
    <property type="component" value="Unassembled WGS sequence"/>
</dbReference>
<dbReference type="InterPro" id="IPR035959">
    <property type="entry name" value="RutC-like_sf"/>
</dbReference>
<dbReference type="CDD" id="cd00448">
    <property type="entry name" value="YjgF_YER057c_UK114_family"/>
    <property type="match status" value="1"/>
</dbReference>
<protein>
    <submittedName>
        <fullName evidence="1">RidA family protein</fullName>
    </submittedName>
</protein>
<reference evidence="2" key="1">
    <citation type="journal article" date="2019" name="Int. J. Syst. Evol. Microbiol.">
        <title>The Global Catalogue of Microorganisms (GCM) 10K type strain sequencing project: providing services to taxonomists for standard genome sequencing and annotation.</title>
        <authorList>
            <consortium name="The Broad Institute Genomics Platform"/>
            <consortium name="The Broad Institute Genome Sequencing Center for Infectious Disease"/>
            <person name="Wu L."/>
            <person name="Ma J."/>
        </authorList>
    </citation>
    <scope>NUCLEOTIDE SEQUENCE [LARGE SCALE GENOMIC DNA]</scope>
    <source>
        <strain evidence="2">JCM 17666</strain>
    </source>
</reference>
<organism evidence="1 2">
    <name type="scientific">Pigmentiphaga soli</name>
    <dbReference type="NCBI Taxonomy" id="1007095"/>
    <lineage>
        <taxon>Bacteria</taxon>
        <taxon>Pseudomonadati</taxon>
        <taxon>Pseudomonadota</taxon>
        <taxon>Betaproteobacteria</taxon>
        <taxon>Burkholderiales</taxon>
        <taxon>Alcaligenaceae</taxon>
        <taxon>Pigmentiphaga</taxon>
    </lineage>
</organism>
<accession>A0ABP8HAI8</accession>
<proteinExistence type="predicted"/>
<gene>
    <name evidence="1" type="ORF">GCM10023144_31430</name>
</gene>
<dbReference type="RefSeq" id="WP_345250809.1">
    <property type="nucleotide sequence ID" value="NZ_BAABFO010000015.1"/>
</dbReference>
<dbReference type="Gene3D" id="3.30.1330.40">
    <property type="entry name" value="RutC-like"/>
    <property type="match status" value="1"/>
</dbReference>